<dbReference type="InterPro" id="IPR052716">
    <property type="entry name" value="MOSC_domain"/>
</dbReference>
<evidence type="ECO:0000313" key="2">
    <source>
        <dbReference type="EMBL" id="WNC71993.1"/>
    </source>
</evidence>
<dbReference type="InterPro" id="IPR005302">
    <property type="entry name" value="MoCF_Sase_C"/>
</dbReference>
<dbReference type="Proteomes" id="UP001258994">
    <property type="component" value="Chromosome"/>
</dbReference>
<dbReference type="EMBL" id="CP134145">
    <property type="protein sequence ID" value="WNC71993.1"/>
    <property type="molecule type" value="Genomic_DNA"/>
</dbReference>
<gene>
    <name evidence="2" type="ORF">RGQ13_18020</name>
</gene>
<feature type="domain" description="MOSC" evidence="1">
    <location>
        <begin position="61"/>
        <end position="179"/>
    </location>
</feature>
<dbReference type="PANTHER" id="PTHR36930">
    <property type="entry name" value="METAL-SULFUR CLUSTER BIOSYNTHESIS PROTEINS YUAD-RELATED"/>
    <property type="match status" value="1"/>
</dbReference>
<dbReference type="Gene3D" id="2.40.33.20">
    <property type="entry name" value="PK beta-barrel domain-like"/>
    <property type="match status" value="1"/>
</dbReference>
<keyword evidence="3" id="KW-1185">Reference proteome</keyword>
<name>A0ABY9TT36_9GAMM</name>
<organism evidence="2 3">
    <name type="scientific">Thalassotalea psychrophila</name>
    <dbReference type="NCBI Taxonomy" id="3065647"/>
    <lineage>
        <taxon>Bacteria</taxon>
        <taxon>Pseudomonadati</taxon>
        <taxon>Pseudomonadota</taxon>
        <taxon>Gammaproteobacteria</taxon>
        <taxon>Alteromonadales</taxon>
        <taxon>Colwelliaceae</taxon>
        <taxon>Thalassotalea</taxon>
    </lineage>
</organism>
<dbReference type="RefSeq" id="WP_348391113.1">
    <property type="nucleotide sequence ID" value="NZ_CP134145.1"/>
</dbReference>
<proteinExistence type="predicted"/>
<accession>A0ABY9TT36</accession>
<dbReference type="InterPro" id="IPR011037">
    <property type="entry name" value="Pyrv_Knase-like_insert_dom_sf"/>
</dbReference>
<evidence type="ECO:0000259" key="1">
    <source>
        <dbReference type="Pfam" id="PF03473"/>
    </source>
</evidence>
<sequence>MNKLIGHVVEVNIGTKDEELSKHSCDSVQAELDGFVGDRHRSISRETWAGDKQAQGTERRNERQWSAMSVEELESISERMDLTRQLTAADLSVNLCFKGIPKLSLLPKGTILKFSSGAQLMVEEYNPPCSEMSEKIAAAFTCNSGEPLAKNTFSQAAIFTRGLVGVIEVAGKICVNDEVIVEVYQPPLWVTNQLNQSR</sequence>
<dbReference type="Pfam" id="PF03473">
    <property type="entry name" value="MOSC"/>
    <property type="match status" value="1"/>
</dbReference>
<protein>
    <recommendedName>
        <fullName evidence="1">MOSC domain-containing protein</fullName>
    </recommendedName>
</protein>
<dbReference type="PANTHER" id="PTHR36930:SF1">
    <property type="entry name" value="MOSC DOMAIN-CONTAINING PROTEIN"/>
    <property type="match status" value="1"/>
</dbReference>
<dbReference type="SUPFAM" id="SSF50800">
    <property type="entry name" value="PK beta-barrel domain-like"/>
    <property type="match status" value="1"/>
</dbReference>
<evidence type="ECO:0000313" key="3">
    <source>
        <dbReference type="Proteomes" id="UP001258994"/>
    </source>
</evidence>
<reference evidence="3" key="1">
    <citation type="submission" date="2023-09" db="EMBL/GenBank/DDBJ databases">
        <authorList>
            <person name="Li S."/>
            <person name="Li X."/>
            <person name="Zhang C."/>
            <person name="Zhao Z."/>
        </authorList>
    </citation>
    <scope>NUCLEOTIDE SEQUENCE [LARGE SCALE GENOMIC DNA]</scope>
    <source>
        <strain evidence="3">SQ149</strain>
    </source>
</reference>